<sequence>MIYFRARIIGHQISITENWRIKIKKALQVKDLLDRLEEIDNNHEDYHLIRGMLLLAAASVPDFAQFFINLFCNTRIKALIDGSSYEKALQCLLKYRKSTIES</sequence>
<reference evidence="2" key="1">
    <citation type="submission" date="2022-11" db="UniProtKB">
        <authorList>
            <consortium name="WormBaseParasite"/>
        </authorList>
    </citation>
    <scope>IDENTIFICATION</scope>
</reference>
<organism evidence="1 2">
    <name type="scientific">Meloidogyne javanica</name>
    <name type="common">Root-knot nematode worm</name>
    <dbReference type="NCBI Taxonomy" id="6303"/>
    <lineage>
        <taxon>Eukaryota</taxon>
        <taxon>Metazoa</taxon>
        <taxon>Ecdysozoa</taxon>
        <taxon>Nematoda</taxon>
        <taxon>Chromadorea</taxon>
        <taxon>Rhabditida</taxon>
        <taxon>Tylenchina</taxon>
        <taxon>Tylenchomorpha</taxon>
        <taxon>Tylenchoidea</taxon>
        <taxon>Meloidogynidae</taxon>
        <taxon>Meloidogyninae</taxon>
        <taxon>Meloidogyne</taxon>
        <taxon>Meloidogyne incognita group</taxon>
    </lineage>
</organism>
<evidence type="ECO:0000313" key="2">
    <source>
        <dbReference type="WBParaSite" id="scaffold33642_cov221.g20973"/>
    </source>
</evidence>
<keyword evidence="1" id="KW-1185">Reference proteome</keyword>
<evidence type="ECO:0000313" key="1">
    <source>
        <dbReference type="Proteomes" id="UP000887561"/>
    </source>
</evidence>
<dbReference type="WBParaSite" id="scaffold33642_cov221.g20973">
    <property type="protein sequence ID" value="scaffold33642_cov221.g20973"/>
    <property type="gene ID" value="scaffold33642_cov221.g20973"/>
</dbReference>
<proteinExistence type="predicted"/>
<protein>
    <submittedName>
        <fullName evidence="2">Uncharacterized protein</fullName>
    </submittedName>
</protein>
<name>A0A915MA12_MELJA</name>
<dbReference type="AlphaFoldDB" id="A0A915MA12"/>
<accession>A0A915MA12</accession>
<dbReference type="Proteomes" id="UP000887561">
    <property type="component" value="Unplaced"/>
</dbReference>